<dbReference type="RefSeq" id="WP_200887883.1">
    <property type="nucleotide sequence ID" value="NZ_CP008950.1"/>
</dbReference>
<feature type="compositionally biased region" description="Basic and acidic residues" evidence="1">
    <location>
        <begin position="793"/>
        <end position="802"/>
    </location>
</feature>
<evidence type="ECO:0000313" key="2">
    <source>
        <dbReference type="EMBL" id="AII11067.1"/>
    </source>
</evidence>
<proteinExistence type="predicted"/>
<reference evidence="2 3" key="1">
    <citation type="submission" date="2014-07" db="EMBL/GenBank/DDBJ databases">
        <title>Genome Sequence of Rhodococcus opacus Strain R7, a Biodegrader of Mono- and Polycyclic Aromatic Hydrocarbons.</title>
        <authorList>
            <person name="Di Gennaro P."/>
            <person name="Zampolli J."/>
            <person name="Presti I."/>
            <person name="Cappelletti M."/>
            <person name="D'Ursi P."/>
            <person name="Orro A."/>
            <person name="Mezzelani A."/>
            <person name="Milanesi L."/>
        </authorList>
    </citation>
    <scope>NUCLEOTIDE SEQUENCE [LARGE SCALE GENOMIC DNA]</scope>
    <source>
        <strain evidence="2 3">R7</strain>
        <plasmid evidence="2">pPDG3</plasmid>
    </source>
</reference>
<evidence type="ECO:0000256" key="1">
    <source>
        <dbReference type="SAM" id="MobiDB-lite"/>
    </source>
</evidence>
<feature type="compositionally biased region" description="Low complexity" evidence="1">
    <location>
        <begin position="1124"/>
        <end position="1149"/>
    </location>
</feature>
<protein>
    <submittedName>
        <fullName evidence="2">Telomere-binding protein</fullName>
    </submittedName>
</protein>
<accession>A0A076F0X0</accession>
<dbReference type="Proteomes" id="UP000028488">
    <property type="component" value="Plasmid pPDG3"/>
</dbReference>
<sequence length="1792" mass="194387">MTAITAGANENGRMSSFDRVRAAAERNGGVTERGSTQLMARCPIHGDRHASMSVTWVDGHRGGMVLLHCHGCEAPVSEIADGLGLSMTDLFDEPLFGRDALTRVGRSPHRRGAGRRRPKGGRLPARIAFPDVTPDAQHRWDRVKVYPYVSADGALVQEVIREECTSCEAGRHKQFRQVFVDAAGTRRKRKPEGFEPVLYRLPELLSAISSHSPVWLLEGEKDVETAESLGLVATTNAQGGLNFPLSCADLFEGAEVRVVLDRDSVGWKRGIELASLLGGSGAQVQLLLSAPAAPKSDFTDHVDGGQWLTDSTWGGLIPVRPGEVAAHGFAADVIEKQALIELALAEATARADRADGRDGDEEFRRAQRWALESERRFEDLTELLDKVRQQAAAEGTDWAGEAVENAMTAWRAARVAARAAHDVARVPIPPILQDPELEPVPGAVQESLSPVDSQSVRSGSESLVTPLNTIRGRNVIAPVYRIIDGNLVEIVTTKSGDQQAKLVLDLDARIVEMEYLEIAEAGIDVDEPELMGRAAMAGQSEVNPAAPQELTAVVIGYTHPESREFLRIRIPAKEYRDCGWVDTLPGPPAYDSRPSGVAKLRDALKGAGGREIQRVVRYRSTGWRRDDQGKWFFVHAGGAIDENGGRVAPVLLTGPLKMYDLPAPTPDPVRIREAFLLHSGSMLERTPTRVSAALLGQVFRSALGPNPWVLTLVGSPNSYKTSLASLAMHHWGEKWDRRRPATSMSGNGDTLNALRIKLNAAKDALYWADDVAPTRDFGTAQKALEEFARMVHNGEQRSRSTRDGLGVLDGTPPRASALVTSEIMPRPGSAAQRMLVVPLQAREIELDVLKELDTAHSRHGRALLMATYLQWLCPRLDSVRAEAFAEGERYSERLRTSGESVRQADALGSLWAGWHAMSRFLVDVGALTENEVAQVGDLVTVGLSDAAAAATDPDLPMRTGARVRELLVHALRNGHAYVEDVDTGQAPTDWSMAACLGWRRSVVGETSDGTPRWRAEGRGVRLGYVVANPRPCDGQPQVLLDPMALEQVLKATGQTMTDTLQIDRGTALRALYDEGVLIAEERKGRMPRYTVQRMVKCENRRQRMVALRLHKLLGSDDPEGQVTSDAGSSDPTPGGDSSDSSTPDVPSGPALFDGWLADLNSPAPGVASGDSSNEVMSLTSSHSEQEPEMAIETDAEGHFADGVQISPVSTCALCGGEDAGWQIDGLVMHLPCWWQSTAATRSAAAATGDTVGQDSPMVVDELESAPVETTSPDTAAATPTIVATAETTQQPTTTTPAPNPAAGEAPTTFTAPAAVLDVDGAWLPDGTRHDLAAPITHVGDVAELVATLNLGTWTSDKWSVPGQIWITDAMAQHAGIDTSSLGKRNRNDRIKELTAQSPFVTEALSEGWQLGGKEGDRLGTWTRVWKGETRGVWVALVSGMSQDPKEMPILGDSPAPAVLARRLSLLAGALRFPWAVSPASTGIDLMIAARPKEWKRVFASSDAEFAKKFQIFEADIDWSRTLSDDEAKCRYVHAFDRGGSYAAGIAGLELPIGEPVHHSNGLPFDRKLPGYWLVEIPECADWRLPNPLNPMGLSISEPKWVTTPTLERASSLGYEPEILEAYVWPDHGRVLVPWYERIRDARTALDVKDDLDAQLAREQNKVIYTHTIGILNSDLHLAGRPGYSPERHHHIVAKSRANIMYRIAQIGEDTGQWPVAVTKDTVLYVSDESDPQLAWPGGPKQFGRGFGQYKPEGSALLAEHQQYLDSKGYRGKSDLIAPAEWMSADISAGSDS</sequence>
<name>A0A076F0X0_RHOOP</name>
<feature type="region of interest" description="Disordered" evidence="1">
    <location>
        <begin position="1285"/>
        <end position="1306"/>
    </location>
</feature>
<dbReference type="CDD" id="cd01029">
    <property type="entry name" value="TOPRIM_primases"/>
    <property type="match status" value="1"/>
</dbReference>
<feature type="region of interest" description="Disordered" evidence="1">
    <location>
        <begin position="793"/>
        <end position="813"/>
    </location>
</feature>
<dbReference type="EMBL" id="CP008950">
    <property type="protein sequence ID" value="AII11067.1"/>
    <property type="molecule type" value="Genomic_DNA"/>
</dbReference>
<keyword evidence="2" id="KW-0614">Plasmid</keyword>
<dbReference type="InterPro" id="IPR034154">
    <property type="entry name" value="TOPRIM_DnaG/twinkle"/>
</dbReference>
<feature type="region of interest" description="Disordered" evidence="1">
    <location>
        <begin position="1113"/>
        <end position="1189"/>
    </location>
</feature>
<gene>
    <name evidence="2" type="ORF">EP51_44170</name>
</gene>
<feature type="compositionally biased region" description="Polar residues" evidence="1">
    <location>
        <begin position="1169"/>
        <end position="1182"/>
    </location>
</feature>
<evidence type="ECO:0000313" key="3">
    <source>
        <dbReference type="Proteomes" id="UP000028488"/>
    </source>
</evidence>
<organism evidence="2 3">
    <name type="scientific">Rhodococcus opacus</name>
    <name type="common">Nocardia opaca</name>
    <dbReference type="NCBI Taxonomy" id="37919"/>
    <lineage>
        <taxon>Bacteria</taxon>
        <taxon>Bacillati</taxon>
        <taxon>Actinomycetota</taxon>
        <taxon>Actinomycetes</taxon>
        <taxon>Mycobacteriales</taxon>
        <taxon>Nocardiaceae</taxon>
        <taxon>Rhodococcus</taxon>
    </lineage>
</organism>
<geneLocation type="plasmid" evidence="2 3">
    <name>pPDG3</name>
</geneLocation>